<gene>
    <name evidence="2" type="ORF">ABL78_2316</name>
</gene>
<feature type="compositionally biased region" description="Low complexity" evidence="1">
    <location>
        <begin position="93"/>
        <end position="131"/>
    </location>
</feature>
<protein>
    <submittedName>
        <fullName evidence="2">Uncharacterized protein</fullName>
    </submittedName>
</protein>
<feature type="compositionally biased region" description="Polar residues" evidence="1">
    <location>
        <begin position="357"/>
        <end position="366"/>
    </location>
</feature>
<feature type="compositionally biased region" description="Basic and acidic residues" evidence="1">
    <location>
        <begin position="334"/>
        <end position="348"/>
    </location>
</feature>
<reference evidence="2 3" key="1">
    <citation type="journal article" date="2015" name="PLoS Pathog.">
        <title>Leptomonas seymouri: Adaptations to the Dixenous Life Cycle Analyzed by Genome Sequencing, Transcriptome Profiling and Co-infection with Leishmania donovani.</title>
        <authorList>
            <person name="Kraeva N."/>
            <person name="Butenko A."/>
            <person name="Hlavacova J."/>
            <person name="Kostygov A."/>
            <person name="Myskova J."/>
            <person name="Grybchuk D."/>
            <person name="Lestinova T."/>
            <person name="Votypka J."/>
            <person name="Volf P."/>
            <person name="Opperdoes F."/>
            <person name="Flegontov P."/>
            <person name="Lukes J."/>
            <person name="Yurchenko V."/>
        </authorList>
    </citation>
    <scope>NUCLEOTIDE SEQUENCE [LARGE SCALE GENOMIC DNA]</scope>
    <source>
        <strain evidence="2 3">ATCC 30220</strain>
    </source>
</reference>
<keyword evidence="3" id="KW-1185">Reference proteome</keyword>
<name>A0A0N1PCH9_LEPSE</name>
<dbReference type="PANTHER" id="PTHR23216:SF1">
    <property type="entry name" value="NUCLEOLAR AND COILED-BODY PHOSPHOPROTEIN 1"/>
    <property type="match status" value="1"/>
</dbReference>
<feature type="region of interest" description="Disordered" evidence="1">
    <location>
        <begin position="608"/>
        <end position="632"/>
    </location>
</feature>
<feature type="compositionally biased region" description="Low complexity" evidence="1">
    <location>
        <begin position="675"/>
        <end position="690"/>
    </location>
</feature>
<feature type="region of interest" description="Disordered" evidence="1">
    <location>
        <begin position="726"/>
        <end position="758"/>
    </location>
</feature>
<accession>A0A0N1PCH9</accession>
<dbReference type="Proteomes" id="UP000038009">
    <property type="component" value="Unassembled WGS sequence"/>
</dbReference>
<feature type="compositionally biased region" description="Polar residues" evidence="1">
    <location>
        <begin position="300"/>
        <end position="315"/>
    </location>
</feature>
<feature type="compositionally biased region" description="Basic and acidic residues" evidence="1">
    <location>
        <begin position="745"/>
        <end position="758"/>
    </location>
</feature>
<proteinExistence type="predicted"/>
<dbReference type="InterPro" id="IPR039191">
    <property type="entry name" value="Nopp140-like"/>
</dbReference>
<sequence>MDGGKRRQYVAPSIGDVSVSKTAAAAAADAAAKRLVILRRAALAQQLQPEQQQNHDVRLETSSPQATQNPPSANAMCVGTERSYAPMWRPGDPGAQALQSSSSSPSSLPSSSSPTSPPCATQQQQQQQCLPGASHLHEGLAELRAAAQLQDSHSVTQMPLIPSAAARAIAAAAAAELSMSTTSPTPMHSNIDPFDRNAQGSRGFALLRPEAFRMVGPSSSPVTSATATAAYARAHGRHLVAPADVNSRAKSPPFSLLFSASDPVDVQQPPRAALALPRPPSSRDQRQALPASAVPAEHPPTNNSAVNSALPSGSHSSERTKAHCLPSWWPPSKRGREEKAPREAEHASDSGLRARQTPKTETSAGAQKSEANEGQDDFADESGSSSSSLDSSNSTAVAHPAITSAHNNRSRQEVIAEIPFHNSEIHANAADSVKKSTGALSYRGRADPLRVVLSAQTLSEMMQRLTTAAIPASSTADKDDEESDSLEGKLNGEDQANPAALEQRGAAADAQEKLGARGEVHRLRVMLEERDRMSLEARIAKAVALPPPPANLVLDLLQQLPAAPRRAVYAQGDCPCTAKEGFSEVFHDCVQRLMTRIVLQRDGRISDTAASGSESRASSTSTPAGSLSLERLRRERRAEELRRGVQSDVRDVVAYARFVTQQHQQLHQRPSPKASASSSSTITESSTSVSQKEMREEDFNAATCSQLGPLKALVEAKLHLLQSTRTGFEANPTNHSSDAASRAEPNAREGDGNRGEDKLASPIVELSGSGGPVSGSLSTAHQCFIHVARTASSARQEKAEAAQQAEQRLAASAASWRETFKKLLQQGERRLESLRQSDGDWQDLLYPQRSNGEVLQQLQQLFMPQEVSLPTSQGDDHQQQRRWDWQKMSRKQRKLMQPHRRMFH</sequence>
<dbReference type="AlphaFoldDB" id="A0A0N1PCH9"/>
<feature type="region of interest" description="Disordered" evidence="1">
    <location>
        <begin position="46"/>
        <end position="131"/>
    </location>
</feature>
<evidence type="ECO:0000256" key="1">
    <source>
        <dbReference type="SAM" id="MobiDB-lite"/>
    </source>
</evidence>
<dbReference type="PANTHER" id="PTHR23216">
    <property type="entry name" value="NUCLEOLAR AND COILED-BODY PHOSPHOPROTEIN 1"/>
    <property type="match status" value="1"/>
</dbReference>
<organism evidence="2 3">
    <name type="scientific">Leptomonas seymouri</name>
    <dbReference type="NCBI Taxonomy" id="5684"/>
    <lineage>
        <taxon>Eukaryota</taxon>
        <taxon>Discoba</taxon>
        <taxon>Euglenozoa</taxon>
        <taxon>Kinetoplastea</taxon>
        <taxon>Metakinetoplastina</taxon>
        <taxon>Trypanosomatida</taxon>
        <taxon>Trypanosomatidae</taxon>
        <taxon>Leishmaniinae</taxon>
        <taxon>Leptomonas</taxon>
    </lineage>
</organism>
<feature type="region of interest" description="Disordered" evidence="1">
    <location>
        <begin position="868"/>
        <end position="904"/>
    </location>
</feature>
<feature type="compositionally biased region" description="Basic and acidic residues" evidence="1">
    <location>
        <begin position="874"/>
        <end position="887"/>
    </location>
</feature>
<feature type="region of interest" description="Disordered" evidence="1">
    <location>
        <begin position="661"/>
        <end position="697"/>
    </location>
</feature>
<feature type="compositionally biased region" description="Polar residues" evidence="1">
    <location>
        <begin position="60"/>
        <end position="72"/>
    </location>
</feature>
<dbReference type="OrthoDB" id="267534at2759"/>
<comment type="caution">
    <text evidence="2">The sequence shown here is derived from an EMBL/GenBank/DDBJ whole genome shotgun (WGS) entry which is preliminary data.</text>
</comment>
<feature type="region of interest" description="Disordered" evidence="1">
    <location>
        <begin position="469"/>
        <end position="495"/>
    </location>
</feature>
<feature type="compositionally biased region" description="Polar residues" evidence="1">
    <location>
        <begin position="726"/>
        <end position="739"/>
    </location>
</feature>
<dbReference type="VEuPathDB" id="TriTrypDB:Lsey_0046_0190"/>
<feature type="region of interest" description="Disordered" evidence="1">
    <location>
        <begin position="273"/>
        <end position="396"/>
    </location>
</feature>
<dbReference type="OMA" id="NSEIHAN"/>
<evidence type="ECO:0000313" key="2">
    <source>
        <dbReference type="EMBL" id="KPI88583.1"/>
    </source>
</evidence>
<feature type="compositionally biased region" description="Basic residues" evidence="1">
    <location>
        <begin position="888"/>
        <end position="904"/>
    </location>
</feature>
<evidence type="ECO:0000313" key="3">
    <source>
        <dbReference type="Proteomes" id="UP000038009"/>
    </source>
</evidence>
<dbReference type="EMBL" id="LJSK01000046">
    <property type="protein sequence ID" value="KPI88583.1"/>
    <property type="molecule type" value="Genomic_DNA"/>
</dbReference>
<dbReference type="GO" id="GO:0005730">
    <property type="term" value="C:nucleolus"/>
    <property type="evidence" value="ECO:0007669"/>
    <property type="project" value="InterPro"/>
</dbReference>
<feature type="compositionally biased region" description="Low complexity" evidence="1">
    <location>
        <begin position="608"/>
        <end position="629"/>
    </location>
</feature>
<feature type="compositionally biased region" description="Low complexity" evidence="1">
    <location>
        <begin position="382"/>
        <end position="394"/>
    </location>
</feature>